<evidence type="ECO:0000256" key="1">
    <source>
        <dbReference type="SAM" id="MobiDB-lite"/>
    </source>
</evidence>
<sequence length="52" mass="5580">MFTLIVTALVVLAVLGTLFRIADATTTNSVTTSQPPRTAETLRPSAHLRGIR</sequence>
<comment type="caution">
    <text evidence="2">The sequence shown here is derived from an EMBL/GenBank/DDBJ whole genome shotgun (WGS) entry which is preliminary data.</text>
</comment>
<evidence type="ECO:0000313" key="2">
    <source>
        <dbReference type="EMBL" id="TWF81868.1"/>
    </source>
</evidence>
<protein>
    <submittedName>
        <fullName evidence="2">Uncharacterized protein</fullName>
    </submittedName>
</protein>
<name>A0A561T426_9PSEU</name>
<dbReference type="AlphaFoldDB" id="A0A561T426"/>
<evidence type="ECO:0000313" key="3">
    <source>
        <dbReference type="Proteomes" id="UP000321261"/>
    </source>
</evidence>
<accession>A0A561T426</accession>
<dbReference type="RefSeq" id="WP_170309219.1">
    <property type="nucleotide sequence ID" value="NZ_VIWU01000001.1"/>
</dbReference>
<organism evidence="2 3">
    <name type="scientific">Pseudonocardia hierapolitana</name>
    <dbReference type="NCBI Taxonomy" id="1128676"/>
    <lineage>
        <taxon>Bacteria</taxon>
        <taxon>Bacillati</taxon>
        <taxon>Actinomycetota</taxon>
        <taxon>Actinomycetes</taxon>
        <taxon>Pseudonocardiales</taxon>
        <taxon>Pseudonocardiaceae</taxon>
        <taxon>Pseudonocardia</taxon>
    </lineage>
</organism>
<keyword evidence="3" id="KW-1185">Reference proteome</keyword>
<dbReference type="EMBL" id="VIWU01000001">
    <property type="protein sequence ID" value="TWF81868.1"/>
    <property type="molecule type" value="Genomic_DNA"/>
</dbReference>
<reference evidence="2 3" key="1">
    <citation type="submission" date="2019-06" db="EMBL/GenBank/DDBJ databases">
        <title>Sequencing the genomes of 1000 actinobacteria strains.</title>
        <authorList>
            <person name="Klenk H.-P."/>
        </authorList>
    </citation>
    <scope>NUCLEOTIDE SEQUENCE [LARGE SCALE GENOMIC DNA]</scope>
    <source>
        <strain evidence="2 3">DSM 45671</strain>
    </source>
</reference>
<feature type="region of interest" description="Disordered" evidence="1">
    <location>
        <begin position="27"/>
        <end position="52"/>
    </location>
</feature>
<gene>
    <name evidence="2" type="ORF">FHX44_117813</name>
</gene>
<dbReference type="Proteomes" id="UP000321261">
    <property type="component" value="Unassembled WGS sequence"/>
</dbReference>
<feature type="compositionally biased region" description="Polar residues" evidence="1">
    <location>
        <begin position="27"/>
        <end position="36"/>
    </location>
</feature>
<proteinExistence type="predicted"/>